<dbReference type="GO" id="GO:0004034">
    <property type="term" value="F:aldose 1-epimerase activity"/>
    <property type="evidence" value="ECO:0007669"/>
    <property type="project" value="UniProtKB-EC"/>
</dbReference>
<dbReference type="InterPro" id="IPR014718">
    <property type="entry name" value="GH-type_carb-bd"/>
</dbReference>
<evidence type="ECO:0000256" key="9">
    <source>
        <dbReference type="PIRSR" id="PIRSR005096-1"/>
    </source>
</evidence>
<dbReference type="Proteomes" id="UP000241222">
    <property type="component" value="Unassembled WGS sequence"/>
</dbReference>
<dbReference type="InterPro" id="IPR011013">
    <property type="entry name" value="Gal_mutarotase_sf_dom"/>
</dbReference>
<dbReference type="UniPathway" id="UPA00242"/>
<gene>
    <name evidence="12" type="primary">galM</name>
    <name evidence="12" type="ORF">C9I99_09640</name>
</gene>
<dbReference type="NCBIfam" id="NF008277">
    <property type="entry name" value="PRK11055.1"/>
    <property type="match status" value="1"/>
</dbReference>
<feature type="active site" description="Proton acceptor" evidence="9">
    <location>
        <position position="326"/>
    </location>
</feature>
<feature type="binding site" evidence="11">
    <location>
        <begin position="190"/>
        <end position="192"/>
    </location>
    <ligand>
        <name>beta-D-galactose</name>
        <dbReference type="ChEBI" id="CHEBI:27667"/>
    </ligand>
</feature>
<comment type="similarity">
    <text evidence="3 8">Belongs to the aldose epimerase family.</text>
</comment>
<dbReference type="InterPro" id="IPR015443">
    <property type="entry name" value="Aldose_1-epimerase"/>
</dbReference>
<dbReference type="InterPro" id="IPR047215">
    <property type="entry name" value="Galactose_mutarotase-like"/>
</dbReference>
<reference evidence="12 13" key="1">
    <citation type="submission" date="2018-03" db="EMBL/GenBank/DDBJ databases">
        <title>Whole genome sequencing of Histamine producing bacteria.</title>
        <authorList>
            <person name="Butler K."/>
        </authorList>
    </citation>
    <scope>NUCLEOTIDE SEQUENCE [LARGE SCALE GENOMIC DNA]</scope>
    <source>
        <strain evidence="12 13">JCM 13586</strain>
    </source>
</reference>
<keyword evidence="6 8" id="KW-0413">Isomerase</keyword>
<evidence type="ECO:0000256" key="2">
    <source>
        <dbReference type="ARBA" id="ARBA00005028"/>
    </source>
</evidence>
<dbReference type="PANTHER" id="PTHR10091">
    <property type="entry name" value="ALDOSE-1-EPIMERASE"/>
    <property type="match status" value="1"/>
</dbReference>
<feature type="binding site" evidence="10">
    <location>
        <position position="262"/>
    </location>
    <ligand>
        <name>beta-D-galactose</name>
        <dbReference type="ChEBI" id="CHEBI:27667"/>
    </ligand>
</feature>
<dbReference type="PANTHER" id="PTHR10091:SF0">
    <property type="entry name" value="GALACTOSE MUTAROTASE"/>
    <property type="match status" value="1"/>
</dbReference>
<evidence type="ECO:0000256" key="11">
    <source>
        <dbReference type="PIRSR" id="PIRSR005096-3"/>
    </source>
</evidence>
<evidence type="ECO:0000313" key="12">
    <source>
        <dbReference type="EMBL" id="PSU34236.1"/>
    </source>
</evidence>
<organism evidence="12 13">
    <name type="scientific">Photobacterium lutimaris</name>
    <dbReference type="NCBI Taxonomy" id="388278"/>
    <lineage>
        <taxon>Bacteria</taxon>
        <taxon>Pseudomonadati</taxon>
        <taxon>Pseudomonadota</taxon>
        <taxon>Gammaproteobacteria</taxon>
        <taxon>Vibrionales</taxon>
        <taxon>Vibrionaceae</taxon>
        <taxon>Photobacterium</taxon>
    </lineage>
</organism>
<dbReference type="InterPro" id="IPR013458">
    <property type="entry name" value="Ald_epimerase_bac"/>
</dbReference>
<evidence type="ECO:0000313" key="13">
    <source>
        <dbReference type="Proteomes" id="UP000241222"/>
    </source>
</evidence>
<accession>A0A2T3IZV2</accession>
<evidence type="ECO:0000256" key="10">
    <source>
        <dbReference type="PIRSR" id="PIRSR005096-2"/>
    </source>
</evidence>
<dbReference type="PROSITE" id="PS00545">
    <property type="entry name" value="ALDOSE_1_EPIMERASE"/>
    <property type="match status" value="1"/>
</dbReference>
<comment type="caution">
    <text evidence="12">The sequence shown here is derived from an EMBL/GenBank/DDBJ whole genome shotgun (WGS) entry which is preliminary data.</text>
</comment>
<comment type="pathway">
    <text evidence="2 8">Carbohydrate metabolism; hexose metabolism.</text>
</comment>
<keyword evidence="13" id="KW-1185">Reference proteome</keyword>
<dbReference type="EC" id="5.1.3.3" evidence="4 8"/>
<dbReference type="EMBL" id="PYMH01000003">
    <property type="protein sequence ID" value="PSU34236.1"/>
    <property type="molecule type" value="Genomic_DNA"/>
</dbReference>
<comment type="catalytic activity">
    <reaction evidence="1 8">
        <text>alpha-D-glucose = beta-D-glucose</text>
        <dbReference type="Rhea" id="RHEA:10264"/>
        <dbReference type="ChEBI" id="CHEBI:15903"/>
        <dbReference type="ChEBI" id="CHEBI:17925"/>
        <dbReference type="EC" id="5.1.3.3"/>
    </reaction>
</comment>
<evidence type="ECO:0000256" key="7">
    <source>
        <dbReference type="ARBA" id="ARBA00023277"/>
    </source>
</evidence>
<dbReference type="CDD" id="cd09019">
    <property type="entry name" value="galactose_mutarotase_like"/>
    <property type="match status" value="1"/>
</dbReference>
<feature type="active site" description="Proton donor" evidence="9">
    <location>
        <position position="190"/>
    </location>
</feature>
<dbReference type="GO" id="GO:0030246">
    <property type="term" value="F:carbohydrate binding"/>
    <property type="evidence" value="ECO:0007669"/>
    <property type="project" value="InterPro"/>
</dbReference>
<dbReference type="Gene3D" id="2.70.98.10">
    <property type="match status" value="1"/>
</dbReference>
<dbReference type="InterPro" id="IPR008183">
    <property type="entry name" value="Aldose_1/G6P_1-epimerase"/>
</dbReference>
<dbReference type="GO" id="GO:0033499">
    <property type="term" value="P:galactose catabolic process via UDP-galactose, Leloir pathway"/>
    <property type="evidence" value="ECO:0007669"/>
    <property type="project" value="TreeGrafter"/>
</dbReference>
<evidence type="ECO:0000256" key="4">
    <source>
        <dbReference type="ARBA" id="ARBA00013185"/>
    </source>
</evidence>
<feature type="binding site" evidence="11">
    <location>
        <begin position="93"/>
        <end position="94"/>
    </location>
    <ligand>
        <name>beta-D-galactose</name>
        <dbReference type="ChEBI" id="CHEBI:27667"/>
    </ligand>
</feature>
<sequence length="361" mass="39237">MTLPHKVLALHDTMTMEAAYDGRPAKLFTLTNVSGMTATFMDIGATWLSCTVPVSGEGDKSCEAREVLLGCATMADHCKQTAYFGATVGRYANRIAHGQFTIDGETTQVAINHAGNTLHGGPEGYDKRRWTIESPSDSKLVFSLLSQDGDQGFPGNLQVKVTFELTADNTVAISYQAEGDKPCPVNFTNHAYFNLAGEDAGDDCLLHELTINADHFVPTSDAGIPIGVLKPVDQTGFDFREAKSIGQDLLSDPEQVLAKGYDHAFIMPPELTDGISDIAKAVSPDQKVTMAVQTTKPAVQLYTGNFLAGTKGTSGEYRIHQGFCLETEYLPDAPNHPEWPGDSILRPKQIYAHYTGYRFTF</sequence>
<dbReference type="GO" id="GO:0005737">
    <property type="term" value="C:cytoplasm"/>
    <property type="evidence" value="ECO:0007669"/>
    <property type="project" value="TreeGrafter"/>
</dbReference>
<proteinExistence type="inferred from homology"/>
<dbReference type="GO" id="GO:0006006">
    <property type="term" value="P:glucose metabolic process"/>
    <property type="evidence" value="ECO:0007669"/>
    <property type="project" value="TreeGrafter"/>
</dbReference>
<dbReference type="InterPro" id="IPR018052">
    <property type="entry name" value="Ald1_epimerase_CS"/>
</dbReference>
<evidence type="ECO:0000256" key="3">
    <source>
        <dbReference type="ARBA" id="ARBA00006206"/>
    </source>
</evidence>
<evidence type="ECO:0000256" key="8">
    <source>
        <dbReference type="PIRNR" id="PIRNR005096"/>
    </source>
</evidence>
<dbReference type="AlphaFoldDB" id="A0A2T3IZV2"/>
<dbReference type="PIRSF" id="PIRSF005096">
    <property type="entry name" value="GALM"/>
    <property type="match status" value="1"/>
</dbReference>
<dbReference type="SUPFAM" id="SSF74650">
    <property type="entry name" value="Galactose mutarotase-like"/>
    <property type="match status" value="1"/>
</dbReference>
<dbReference type="Pfam" id="PF01263">
    <property type="entry name" value="Aldose_epim"/>
    <property type="match status" value="1"/>
</dbReference>
<evidence type="ECO:0000256" key="1">
    <source>
        <dbReference type="ARBA" id="ARBA00001614"/>
    </source>
</evidence>
<dbReference type="RefSeq" id="WP_107348662.1">
    <property type="nucleotide sequence ID" value="NZ_PYMH01000003.1"/>
</dbReference>
<protein>
    <recommendedName>
        <fullName evidence="5 8">Aldose 1-epimerase</fullName>
        <ecNumber evidence="4 8">5.1.3.3</ecNumber>
    </recommendedName>
</protein>
<evidence type="ECO:0000256" key="5">
    <source>
        <dbReference type="ARBA" id="ARBA00014165"/>
    </source>
</evidence>
<evidence type="ECO:0000256" key="6">
    <source>
        <dbReference type="ARBA" id="ARBA00023235"/>
    </source>
</evidence>
<name>A0A2T3IZV2_9GAMM</name>
<keyword evidence="7 8" id="KW-0119">Carbohydrate metabolism</keyword>
<dbReference type="NCBIfam" id="TIGR02636">
    <property type="entry name" value="galM_Leloir"/>
    <property type="match status" value="1"/>
</dbReference>
<dbReference type="OrthoDB" id="9779408at2"/>